<dbReference type="EMBL" id="JADEXP010000001">
    <property type="protein sequence ID" value="MBE9065080.1"/>
    <property type="molecule type" value="Genomic_DNA"/>
</dbReference>
<dbReference type="Gene3D" id="3.40.50.10420">
    <property type="entry name" value="NagB/RpiA/CoA transferase-like"/>
    <property type="match status" value="1"/>
</dbReference>
<keyword evidence="2" id="KW-1185">Reference proteome</keyword>
<proteinExistence type="predicted"/>
<accession>A0A928ZPD8</accession>
<dbReference type="InterPro" id="IPR002698">
    <property type="entry name" value="FTHF_cligase"/>
</dbReference>
<gene>
    <name evidence="1" type="ORF">IQ260_00225</name>
</gene>
<dbReference type="GO" id="GO:0005737">
    <property type="term" value="C:cytoplasm"/>
    <property type="evidence" value="ECO:0007669"/>
    <property type="project" value="TreeGrafter"/>
</dbReference>
<reference evidence="1" key="1">
    <citation type="submission" date="2020-10" db="EMBL/GenBank/DDBJ databases">
        <authorList>
            <person name="Castelo-Branco R."/>
            <person name="Eusebio N."/>
            <person name="Adriana R."/>
            <person name="Vieira A."/>
            <person name="Brugerolle De Fraissinette N."/>
            <person name="Rezende De Castro R."/>
            <person name="Schneider M.P."/>
            <person name="Vasconcelos V."/>
            <person name="Leao P.N."/>
        </authorList>
    </citation>
    <scope>NUCLEOTIDE SEQUENCE</scope>
    <source>
        <strain evidence="1">LEGE 11479</strain>
    </source>
</reference>
<organism evidence="1 2">
    <name type="scientific">Leptolyngbya cf. ectocarpi LEGE 11479</name>
    <dbReference type="NCBI Taxonomy" id="1828722"/>
    <lineage>
        <taxon>Bacteria</taxon>
        <taxon>Bacillati</taxon>
        <taxon>Cyanobacteriota</taxon>
        <taxon>Cyanophyceae</taxon>
        <taxon>Leptolyngbyales</taxon>
        <taxon>Leptolyngbyaceae</taxon>
        <taxon>Leptolyngbya group</taxon>
        <taxon>Leptolyngbya</taxon>
    </lineage>
</organism>
<name>A0A928ZPD8_LEPEC</name>
<dbReference type="AlphaFoldDB" id="A0A928ZPD8"/>
<dbReference type="PANTHER" id="PTHR13017">
    <property type="entry name" value="5-FORMYLTETRAHYDROFOLATE CYCLO-LIGASE-RELATED"/>
    <property type="match status" value="1"/>
</dbReference>
<sequence length="248" mass="27103">MSVWSGRHSGKDDLRQRIWSILKNHHVTHRDPVGHIPNFIGADMAAGGLAATKLWQCAQVVKCNPDSPQSAVRLRALTDGKTLYMAVPRLSRKKCFVELTAMALKTKGVALEDAASMKGAMVHGRLVAFEEMHPIDLVIVGCVAVSANGGRTGKGAGFADLELAMLRACKLIAADTPIATTVHDLQIVAAAELPMQQHDWGLDLIVTPTRSWTTEHSHPRPTGLDWDTIQPDQIANIPILQAWFKRRC</sequence>
<dbReference type="Pfam" id="PF01812">
    <property type="entry name" value="5-FTHF_cyc-lig"/>
    <property type="match status" value="1"/>
</dbReference>
<dbReference type="InterPro" id="IPR037171">
    <property type="entry name" value="NagB/RpiA_transferase-like"/>
</dbReference>
<comment type="caution">
    <text evidence="1">The sequence shown here is derived from an EMBL/GenBank/DDBJ whole genome shotgun (WGS) entry which is preliminary data.</text>
</comment>
<protein>
    <submittedName>
        <fullName evidence="1">5-formyltetrahydrofolate cyclo-ligase</fullName>
    </submittedName>
</protein>
<evidence type="ECO:0000313" key="1">
    <source>
        <dbReference type="EMBL" id="MBE9065080.1"/>
    </source>
</evidence>
<evidence type="ECO:0000313" key="2">
    <source>
        <dbReference type="Proteomes" id="UP000615026"/>
    </source>
</evidence>
<dbReference type="PANTHER" id="PTHR13017:SF0">
    <property type="entry name" value="METHENYLTETRAHYDROFOLATE SYNTHASE DOMAIN-CONTAINING PROTEIN"/>
    <property type="match status" value="1"/>
</dbReference>
<dbReference type="RefSeq" id="WP_193989746.1">
    <property type="nucleotide sequence ID" value="NZ_JADEXP010000001.1"/>
</dbReference>
<dbReference type="SUPFAM" id="SSF100950">
    <property type="entry name" value="NagB/RpiA/CoA transferase-like"/>
    <property type="match status" value="1"/>
</dbReference>
<dbReference type="InterPro" id="IPR024185">
    <property type="entry name" value="FTHF_cligase-like_sf"/>
</dbReference>
<dbReference type="Proteomes" id="UP000615026">
    <property type="component" value="Unassembled WGS sequence"/>
</dbReference>